<evidence type="ECO:0000256" key="3">
    <source>
        <dbReference type="ARBA" id="ARBA00010617"/>
    </source>
</evidence>
<evidence type="ECO:0008006" key="14">
    <source>
        <dbReference type="Google" id="ProtNLM"/>
    </source>
</evidence>
<dbReference type="SUPFAM" id="SSF48264">
    <property type="entry name" value="Cytochrome P450"/>
    <property type="match status" value="1"/>
</dbReference>
<dbReference type="AlphaFoldDB" id="A0A8H4R2C2"/>
<evidence type="ECO:0000256" key="2">
    <source>
        <dbReference type="ARBA" id="ARBA00005179"/>
    </source>
</evidence>
<keyword evidence="6 10" id="KW-0560">Oxidoreductase</keyword>
<comment type="caution">
    <text evidence="12">The sequence shown here is derived from an EMBL/GenBank/DDBJ whole genome shotgun (WGS) entry which is preliminary data.</text>
</comment>
<evidence type="ECO:0000313" key="13">
    <source>
        <dbReference type="Proteomes" id="UP000521872"/>
    </source>
</evidence>
<feature type="compositionally biased region" description="Polar residues" evidence="11">
    <location>
        <begin position="1"/>
        <end position="14"/>
    </location>
</feature>
<organism evidence="12 13">
    <name type="scientific">Agrocybe pediades</name>
    <dbReference type="NCBI Taxonomy" id="84607"/>
    <lineage>
        <taxon>Eukaryota</taxon>
        <taxon>Fungi</taxon>
        <taxon>Dikarya</taxon>
        <taxon>Basidiomycota</taxon>
        <taxon>Agaricomycotina</taxon>
        <taxon>Agaricomycetes</taxon>
        <taxon>Agaricomycetidae</taxon>
        <taxon>Agaricales</taxon>
        <taxon>Agaricineae</taxon>
        <taxon>Strophariaceae</taxon>
        <taxon>Agrocybe</taxon>
    </lineage>
</organism>
<keyword evidence="13" id="KW-1185">Reference proteome</keyword>
<evidence type="ECO:0000256" key="6">
    <source>
        <dbReference type="ARBA" id="ARBA00023002"/>
    </source>
</evidence>
<evidence type="ECO:0000256" key="5">
    <source>
        <dbReference type="ARBA" id="ARBA00022723"/>
    </source>
</evidence>
<dbReference type="InterPro" id="IPR017972">
    <property type="entry name" value="Cyt_P450_CS"/>
</dbReference>
<dbReference type="EMBL" id="JAACJL010000006">
    <property type="protein sequence ID" value="KAF4621578.1"/>
    <property type="molecule type" value="Genomic_DNA"/>
</dbReference>
<dbReference type="Gene3D" id="1.10.630.10">
    <property type="entry name" value="Cytochrome P450"/>
    <property type="match status" value="1"/>
</dbReference>
<dbReference type="PANTHER" id="PTHR46300:SF7">
    <property type="entry name" value="P450, PUTATIVE (EUROFUNG)-RELATED"/>
    <property type="match status" value="1"/>
</dbReference>
<evidence type="ECO:0000256" key="10">
    <source>
        <dbReference type="RuleBase" id="RU000461"/>
    </source>
</evidence>
<dbReference type="GO" id="GO:0020037">
    <property type="term" value="F:heme binding"/>
    <property type="evidence" value="ECO:0007669"/>
    <property type="project" value="InterPro"/>
</dbReference>
<evidence type="ECO:0000256" key="4">
    <source>
        <dbReference type="ARBA" id="ARBA00022617"/>
    </source>
</evidence>
<keyword evidence="4 9" id="KW-0349">Heme</keyword>
<keyword evidence="7 9" id="KW-0408">Iron</keyword>
<evidence type="ECO:0000256" key="1">
    <source>
        <dbReference type="ARBA" id="ARBA00001971"/>
    </source>
</evidence>
<evidence type="ECO:0000256" key="7">
    <source>
        <dbReference type="ARBA" id="ARBA00023004"/>
    </source>
</evidence>
<comment type="pathway">
    <text evidence="2">Secondary metabolite biosynthesis.</text>
</comment>
<dbReference type="InterPro" id="IPR001128">
    <property type="entry name" value="Cyt_P450"/>
</dbReference>
<evidence type="ECO:0000256" key="11">
    <source>
        <dbReference type="SAM" id="MobiDB-lite"/>
    </source>
</evidence>
<sequence length="647" mass="72311">MPQGLPGSNPQQTRFGGKGSSHNGILVTALLKSVIALLYEQVQATPFCGHGLRAAVCSGALFRVAFDVAEQAMKHDGIPVRQIKRTCPSGALSTHLVGHYCAMATTLPDNTLFTKCVFLATGALFFLYFRSRRNSNARGLPLPPGPKGLPLVGSLFSIPATVKPWLAYAEWAKQHGDIFYFEVLGQSFLVLSSLERVHDIFDKRSANYSDRTPLTMLVELIGFDFNMAMMPYGSWWRRHRRLFNEYFHQNAVHQYQPIQTRGTRAFLQRLLVTPEDFMHHTRHTFAATIMDVTYGIKVKDFDDPYIIRAERSLEGLAAAGVPGSFLVDFVPALKYVPSWFPGASFKRKAAVWRRYNGEVAGIPFQYVEDKYEQGSAPPSVAASMIGRLPNKGDPTRDEERIVARNAAALAYLGVYTVQTCMIMFTNARSTGGADTNVSALQSFFLAMTIYQDVQKKAKEELDRVVGSGRLPEFHDRKDLPYINAIVKETMRWNLVNPLAFGHMSTGDDEYDGFFIPKGTIVIGNAWLLLHDPAVFSDPEEFQPERYLKNGQLDPDARDPDDCGTFGYGRRKCPGRHFSDNSLFSIISSVLSVYDMKPPLDEDGKPVRVEAQYTSGLLIYPVPFKCIIKPRSAAAEVLIRECLEGDHE</sequence>
<dbReference type="InterPro" id="IPR002401">
    <property type="entry name" value="Cyt_P450_E_grp-I"/>
</dbReference>
<dbReference type="CDD" id="cd11065">
    <property type="entry name" value="CYP64-like"/>
    <property type="match status" value="1"/>
</dbReference>
<feature type="binding site" description="axial binding residue" evidence="9">
    <location>
        <position position="572"/>
    </location>
    <ligand>
        <name>heme</name>
        <dbReference type="ChEBI" id="CHEBI:30413"/>
    </ligand>
    <ligandPart>
        <name>Fe</name>
        <dbReference type="ChEBI" id="CHEBI:18248"/>
    </ligandPart>
</feature>
<dbReference type="PRINTS" id="PR00463">
    <property type="entry name" value="EP450I"/>
</dbReference>
<dbReference type="InterPro" id="IPR036396">
    <property type="entry name" value="Cyt_P450_sf"/>
</dbReference>
<feature type="region of interest" description="Disordered" evidence="11">
    <location>
        <begin position="1"/>
        <end position="20"/>
    </location>
</feature>
<dbReference type="Pfam" id="PF00067">
    <property type="entry name" value="p450"/>
    <property type="match status" value="2"/>
</dbReference>
<proteinExistence type="inferred from homology"/>
<reference evidence="12 13" key="1">
    <citation type="submission" date="2019-12" db="EMBL/GenBank/DDBJ databases">
        <authorList>
            <person name="Floudas D."/>
            <person name="Bentzer J."/>
            <person name="Ahren D."/>
            <person name="Johansson T."/>
            <person name="Persson P."/>
            <person name="Tunlid A."/>
        </authorList>
    </citation>
    <scope>NUCLEOTIDE SEQUENCE [LARGE SCALE GENOMIC DNA]</scope>
    <source>
        <strain evidence="12 13">CBS 102.39</strain>
    </source>
</reference>
<dbReference type="PROSITE" id="PS00086">
    <property type="entry name" value="CYTOCHROME_P450"/>
    <property type="match status" value="1"/>
</dbReference>
<dbReference type="GO" id="GO:0016705">
    <property type="term" value="F:oxidoreductase activity, acting on paired donors, with incorporation or reduction of molecular oxygen"/>
    <property type="evidence" value="ECO:0007669"/>
    <property type="project" value="InterPro"/>
</dbReference>
<evidence type="ECO:0000313" key="12">
    <source>
        <dbReference type="EMBL" id="KAF4621578.1"/>
    </source>
</evidence>
<gene>
    <name evidence="12" type="ORF">D9613_012622</name>
</gene>
<comment type="cofactor">
    <cofactor evidence="1 9">
        <name>heme</name>
        <dbReference type="ChEBI" id="CHEBI:30413"/>
    </cofactor>
</comment>
<dbReference type="Proteomes" id="UP000521872">
    <property type="component" value="Unassembled WGS sequence"/>
</dbReference>
<evidence type="ECO:0000256" key="8">
    <source>
        <dbReference type="ARBA" id="ARBA00023033"/>
    </source>
</evidence>
<comment type="similarity">
    <text evidence="3 10">Belongs to the cytochrome P450 family.</text>
</comment>
<dbReference type="GO" id="GO:0005506">
    <property type="term" value="F:iron ion binding"/>
    <property type="evidence" value="ECO:0007669"/>
    <property type="project" value="InterPro"/>
</dbReference>
<name>A0A8H4R2C2_9AGAR</name>
<evidence type="ECO:0000256" key="9">
    <source>
        <dbReference type="PIRSR" id="PIRSR602401-1"/>
    </source>
</evidence>
<dbReference type="InterPro" id="IPR050364">
    <property type="entry name" value="Cytochrome_P450_fung"/>
</dbReference>
<protein>
    <recommendedName>
        <fullName evidence="14">Cytochrome P450</fullName>
    </recommendedName>
</protein>
<accession>A0A8H4R2C2</accession>
<dbReference type="GO" id="GO:0004497">
    <property type="term" value="F:monooxygenase activity"/>
    <property type="evidence" value="ECO:0007669"/>
    <property type="project" value="UniProtKB-KW"/>
</dbReference>
<dbReference type="PANTHER" id="PTHR46300">
    <property type="entry name" value="P450, PUTATIVE (EUROFUNG)-RELATED-RELATED"/>
    <property type="match status" value="1"/>
</dbReference>
<keyword evidence="5 9" id="KW-0479">Metal-binding</keyword>
<keyword evidence="8 10" id="KW-0503">Monooxygenase</keyword>